<dbReference type="AlphaFoldDB" id="A0AAU8ZT30"/>
<dbReference type="Proteomes" id="UP000244682">
    <property type="component" value="Chromosome"/>
</dbReference>
<name>A0AAU8ZT30_MORMO</name>
<reference evidence="1 2" key="1">
    <citation type="submission" date="2018-04" db="EMBL/GenBank/DDBJ databases">
        <title>Whole genome sequencing of Morganella morganii AR_0133.</title>
        <authorList>
            <person name="Conlan S."/>
            <person name="Thomas P.J."/>
            <person name="Mullikin J."/>
            <person name="Frank K.M."/>
            <person name="Segre J.A."/>
        </authorList>
    </citation>
    <scope>NUCLEOTIDE SEQUENCE [LARGE SCALE GENOMIC DNA]</scope>
    <source>
        <strain evidence="1 2">AR_0133</strain>
    </source>
</reference>
<accession>A0AAU8ZT30</accession>
<gene>
    <name evidence="1" type="ORF">AM380_17625</name>
</gene>
<protein>
    <submittedName>
        <fullName evidence="1">Uncharacterized protein</fullName>
    </submittedName>
</protein>
<dbReference type="EMBL" id="CP028956">
    <property type="protein sequence ID" value="AWC95322.1"/>
    <property type="molecule type" value="Genomic_DNA"/>
</dbReference>
<evidence type="ECO:0000313" key="1">
    <source>
        <dbReference type="EMBL" id="AWC95322.1"/>
    </source>
</evidence>
<proteinExistence type="predicted"/>
<organism evidence="1 2">
    <name type="scientific">Morganella morganii</name>
    <name type="common">Proteus morganii</name>
    <dbReference type="NCBI Taxonomy" id="582"/>
    <lineage>
        <taxon>Bacteria</taxon>
        <taxon>Pseudomonadati</taxon>
        <taxon>Pseudomonadota</taxon>
        <taxon>Gammaproteobacteria</taxon>
        <taxon>Enterobacterales</taxon>
        <taxon>Morganellaceae</taxon>
        <taxon>Morganella</taxon>
    </lineage>
</organism>
<evidence type="ECO:0000313" key="2">
    <source>
        <dbReference type="Proteomes" id="UP000244682"/>
    </source>
</evidence>
<sequence length="70" mass="8170">MLLKEINLVLKMFMNCEIYHQKRRCKIQNKAVNHKLILSVTENKSAFHFFAGRKTAAMGEQNYPISLCIL</sequence>